<keyword evidence="7 9" id="KW-0472">Membrane</keyword>
<keyword evidence="5 8" id="KW-0812">Transmembrane</keyword>
<dbReference type="Pfam" id="PF00950">
    <property type="entry name" value="ABC-3"/>
    <property type="match status" value="1"/>
</dbReference>
<evidence type="ECO:0000256" key="9">
    <source>
        <dbReference type="SAM" id="Phobius"/>
    </source>
</evidence>
<evidence type="ECO:0000256" key="1">
    <source>
        <dbReference type="ARBA" id="ARBA00004651"/>
    </source>
</evidence>
<dbReference type="InterPro" id="IPR037294">
    <property type="entry name" value="ABC_BtuC-like"/>
</dbReference>
<name>A0AAC9HQ49_9PSEU</name>
<evidence type="ECO:0000256" key="7">
    <source>
        <dbReference type="ARBA" id="ARBA00023136"/>
    </source>
</evidence>
<evidence type="ECO:0000313" key="11">
    <source>
        <dbReference type="Proteomes" id="UP000095210"/>
    </source>
</evidence>
<dbReference type="Proteomes" id="UP000095210">
    <property type="component" value="Chromosome"/>
</dbReference>
<dbReference type="KEGG" id="ahm:TL08_10660"/>
<evidence type="ECO:0000256" key="2">
    <source>
        <dbReference type="ARBA" id="ARBA00008034"/>
    </source>
</evidence>
<gene>
    <name evidence="10" type="ORF">TL08_10660</name>
</gene>
<dbReference type="SUPFAM" id="SSF81345">
    <property type="entry name" value="ABC transporter involved in vitamin B12 uptake, BtuC"/>
    <property type="match status" value="1"/>
</dbReference>
<feature type="transmembrane region" description="Helical" evidence="9">
    <location>
        <begin position="6"/>
        <end position="28"/>
    </location>
</feature>
<dbReference type="EMBL" id="CP014859">
    <property type="protein sequence ID" value="AOS62946.1"/>
    <property type="molecule type" value="Genomic_DNA"/>
</dbReference>
<evidence type="ECO:0000256" key="6">
    <source>
        <dbReference type="ARBA" id="ARBA00022989"/>
    </source>
</evidence>
<dbReference type="PANTHER" id="PTHR30477">
    <property type="entry name" value="ABC-TRANSPORTER METAL-BINDING PROTEIN"/>
    <property type="match status" value="1"/>
</dbReference>
<dbReference type="RefSeq" id="WP_069848512.1">
    <property type="nucleotide sequence ID" value="NZ_CP014859.1"/>
</dbReference>
<evidence type="ECO:0000256" key="8">
    <source>
        <dbReference type="RuleBase" id="RU003943"/>
    </source>
</evidence>
<evidence type="ECO:0000256" key="3">
    <source>
        <dbReference type="ARBA" id="ARBA00022448"/>
    </source>
</evidence>
<dbReference type="GO" id="GO:0010043">
    <property type="term" value="P:response to zinc ion"/>
    <property type="evidence" value="ECO:0007669"/>
    <property type="project" value="TreeGrafter"/>
</dbReference>
<accession>A0AAC9HQ49</accession>
<dbReference type="GO" id="GO:0043190">
    <property type="term" value="C:ATP-binding cassette (ABC) transporter complex"/>
    <property type="evidence" value="ECO:0007669"/>
    <property type="project" value="InterPro"/>
</dbReference>
<protein>
    <submittedName>
        <fullName evidence="10">ABC-type Mn2+/Zn2+ transport system, permease component</fullName>
    </submittedName>
</protein>
<comment type="subcellular location">
    <subcellularLocation>
        <location evidence="1 8">Cell membrane</location>
        <topology evidence="1 8">Multi-pass membrane protein</topology>
    </subcellularLocation>
</comment>
<feature type="transmembrane region" description="Helical" evidence="9">
    <location>
        <begin position="232"/>
        <end position="250"/>
    </location>
</feature>
<reference evidence="11" key="1">
    <citation type="submission" date="2016-03" db="EMBL/GenBank/DDBJ databases">
        <title>Complete genome sequence of the type strain Actinoalloteichus hymeniacidonis DSM 45092.</title>
        <authorList>
            <person name="Schaffert L."/>
            <person name="Albersmeier A."/>
            <person name="Winkler A."/>
            <person name="Kalinowski J."/>
            <person name="Zotchev S."/>
            <person name="Ruckert C."/>
        </authorList>
    </citation>
    <scope>NUCLEOTIDE SEQUENCE [LARGE SCALE GENOMIC DNA]</scope>
    <source>
        <strain evidence="11">HPA177(T) (DSM 45092(T))</strain>
    </source>
</reference>
<dbReference type="Gene3D" id="1.10.3470.10">
    <property type="entry name" value="ABC transporter involved in vitamin B12 uptake, BtuC"/>
    <property type="match status" value="1"/>
</dbReference>
<dbReference type="GO" id="GO:0055085">
    <property type="term" value="P:transmembrane transport"/>
    <property type="evidence" value="ECO:0007669"/>
    <property type="project" value="InterPro"/>
</dbReference>
<feature type="transmembrane region" description="Helical" evidence="9">
    <location>
        <begin position="91"/>
        <end position="110"/>
    </location>
</feature>
<comment type="similarity">
    <text evidence="2 8">Belongs to the ABC-3 integral membrane protein family.</text>
</comment>
<evidence type="ECO:0000256" key="4">
    <source>
        <dbReference type="ARBA" id="ARBA00022475"/>
    </source>
</evidence>
<dbReference type="InterPro" id="IPR001626">
    <property type="entry name" value="ABC_TroCD"/>
</dbReference>
<evidence type="ECO:0000256" key="5">
    <source>
        <dbReference type="ARBA" id="ARBA00022692"/>
    </source>
</evidence>
<keyword evidence="11" id="KW-1185">Reference proteome</keyword>
<proteinExistence type="inferred from homology"/>
<keyword evidence="6 9" id="KW-1133">Transmembrane helix</keyword>
<keyword evidence="3 8" id="KW-0813">Transport</keyword>
<feature type="transmembrane region" description="Helical" evidence="9">
    <location>
        <begin position="256"/>
        <end position="275"/>
    </location>
</feature>
<dbReference type="PANTHER" id="PTHR30477:SF8">
    <property type="entry name" value="METAL TRANSPORT SYSTEM MEMBRANE PROTEIN CT_070-RELATED"/>
    <property type="match status" value="1"/>
</dbReference>
<dbReference type="AlphaFoldDB" id="A0AAC9HQ49"/>
<sequence>MSADDLVIILTAGLLGTGCAMLGCFLVLRRQALLSDAMSHAALPGIVLVYLVTGQRAPLTMILGAAAFGVICVVGYTALRRSGLLGSDAAIALVFPALFSLGVLGVSRFASGAHLDLDAAVYGEITFAPLRTMSILGAEVPRSLVITGLAAAGVLILVLVLWRPLQTATLDPDFAQVVGLGRRVVDRTVLVATALVAVTAFESVGAVLVVTFFIVPAATGGLLAVRLDGMLAIAVAAAWAAALLGQPLAVALNSSIAGTVGLCSVGIFLIALLFGRRRSSAANPRSPGRSRSSIGSSD</sequence>
<feature type="transmembrane region" description="Helical" evidence="9">
    <location>
        <begin position="207"/>
        <end position="225"/>
    </location>
</feature>
<organism evidence="10 11">
    <name type="scientific">Actinoalloteichus hymeniacidonis</name>
    <dbReference type="NCBI Taxonomy" id="340345"/>
    <lineage>
        <taxon>Bacteria</taxon>
        <taxon>Bacillati</taxon>
        <taxon>Actinomycetota</taxon>
        <taxon>Actinomycetes</taxon>
        <taxon>Pseudonocardiales</taxon>
        <taxon>Pseudonocardiaceae</taxon>
        <taxon>Actinoalloteichus</taxon>
    </lineage>
</organism>
<keyword evidence="4" id="KW-1003">Cell membrane</keyword>
<feature type="transmembrane region" description="Helical" evidence="9">
    <location>
        <begin position="59"/>
        <end position="79"/>
    </location>
</feature>
<feature type="transmembrane region" description="Helical" evidence="9">
    <location>
        <begin position="143"/>
        <end position="163"/>
    </location>
</feature>
<evidence type="ECO:0000313" key="10">
    <source>
        <dbReference type="EMBL" id="AOS62946.1"/>
    </source>
</evidence>